<protein>
    <recommendedName>
        <fullName evidence="9">DNA 5'-3' helicase</fullName>
        <ecNumber evidence="9">5.6.2.3</ecNumber>
    </recommendedName>
</protein>
<dbReference type="InterPro" id="IPR016136">
    <property type="entry name" value="DNA_helicase_N/primase_C"/>
</dbReference>
<gene>
    <name evidence="14" type="ORF">UFOVP1350_17</name>
    <name evidence="12" type="ORF">UFOVP301_20</name>
    <name evidence="13" type="ORF">UFOVP576_8</name>
</gene>
<dbReference type="GO" id="GO:0043139">
    <property type="term" value="F:5'-3' DNA helicase activity"/>
    <property type="evidence" value="ECO:0007669"/>
    <property type="project" value="UniProtKB-EC"/>
</dbReference>
<evidence type="ECO:0000256" key="2">
    <source>
        <dbReference type="ARBA" id="ARBA00022705"/>
    </source>
</evidence>
<evidence type="ECO:0000256" key="9">
    <source>
        <dbReference type="ARBA" id="ARBA00044969"/>
    </source>
</evidence>
<dbReference type="GO" id="GO:0005524">
    <property type="term" value="F:ATP binding"/>
    <property type="evidence" value="ECO:0007669"/>
    <property type="project" value="UniProtKB-KW"/>
</dbReference>
<comment type="catalytic activity">
    <reaction evidence="10">
        <text>ATP + H2O = ADP + phosphate + H(+)</text>
        <dbReference type="Rhea" id="RHEA:13065"/>
        <dbReference type="ChEBI" id="CHEBI:15377"/>
        <dbReference type="ChEBI" id="CHEBI:15378"/>
        <dbReference type="ChEBI" id="CHEBI:30616"/>
        <dbReference type="ChEBI" id="CHEBI:43474"/>
        <dbReference type="ChEBI" id="CHEBI:456216"/>
        <dbReference type="EC" id="5.6.2.3"/>
    </reaction>
</comment>
<dbReference type="InterPro" id="IPR007693">
    <property type="entry name" value="DNA_helicase_DnaB-like_N"/>
</dbReference>
<keyword evidence="6" id="KW-0067">ATP-binding</keyword>
<dbReference type="EMBL" id="LR796550">
    <property type="protein sequence ID" value="CAB4150630.1"/>
    <property type="molecule type" value="Genomic_DNA"/>
</dbReference>
<evidence type="ECO:0000256" key="8">
    <source>
        <dbReference type="ARBA" id="ARBA00023235"/>
    </source>
</evidence>
<dbReference type="Gene3D" id="1.10.860.10">
    <property type="entry name" value="DNAb Helicase, Chain A"/>
    <property type="match status" value="1"/>
</dbReference>
<evidence type="ECO:0000256" key="4">
    <source>
        <dbReference type="ARBA" id="ARBA00022801"/>
    </source>
</evidence>
<keyword evidence="3" id="KW-0547">Nucleotide-binding</keyword>
<dbReference type="PANTHER" id="PTHR30153">
    <property type="entry name" value="REPLICATIVE DNA HELICASE DNAB"/>
    <property type="match status" value="1"/>
</dbReference>
<evidence type="ECO:0000256" key="10">
    <source>
        <dbReference type="ARBA" id="ARBA00048954"/>
    </source>
</evidence>
<evidence type="ECO:0000313" key="12">
    <source>
        <dbReference type="EMBL" id="CAB4135882.1"/>
    </source>
</evidence>
<dbReference type="Pfam" id="PF00772">
    <property type="entry name" value="DnaB"/>
    <property type="match status" value="1"/>
</dbReference>
<dbReference type="PROSITE" id="PS51199">
    <property type="entry name" value="SF4_HELICASE"/>
    <property type="match status" value="1"/>
</dbReference>
<dbReference type="GO" id="GO:0016787">
    <property type="term" value="F:hydrolase activity"/>
    <property type="evidence" value="ECO:0007669"/>
    <property type="project" value="UniProtKB-KW"/>
</dbReference>
<evidence type="ECO:0000256" key="1">
    <source>
        <dbReference type="ARBA" id="ARBA00008428"/>
    </source>
</evidence>
<dbReference type="GO" id="GO:0006260">
    <property type="term" value="P:DNA replication"/>
    <property type="evidence" value="ECO:0007669"/>
    <property type="project" value="UniProtKB-KW"/>
</dbReference>
<evidence type="ECO:0000256" key="5">
    <source>
        <dbReference type="ARBA" id="ARBA00022806"/>
    </source>
</evidence>
<evidence type="ECO:0000259" key="11">
    <source>
        <dbReference type="PROSITE" id="PS51199"/>
    </source>
</evidence>
<keyword evidence="7" id="KW-0238">DNA-binding</keyword>
<dbReference type="InterPro" id="IPR007694">
    <property type="entry name" value="DNA_helicase_DnaB-like_C"/>
</dbReference>
<dbReference type="EMBL" id="LR796308">
    <property type="protein sequence ID" value="CAB4135882.1"/>
    <property type="molecule type" value="Genomic_DNA"/>
</dbReference>
<dbReference type="Pfam" id="PF03796">
    <property type="entry name" value="DnaB_C"/>
    <property type="match status" value="1"/>
</dbReference>
<name>A0A6J5RQF2_9CAUD</name>
<keyword evidence="4" id="KW-0378">Hydrolase</keyword>
<evidence type="ECO:0000256" key="6">
    <source>
        <dbReference type="ARBA" id="ARBA00022840"/>
    </source>
</evidence>
<dbReference type="Gene3D" id="3.40.50.300">
    <property type="entry name" value="P-loop containing nucleotide triphosphate hydrolases"/>
    <property type="match status" value="1"/>
</dbReference>
<sequence>MNIPFSNEAESSLLSCFLQDPAERIGDARNTLNVSAFHSDVHRKIFTALVTLYDTGSPIDPPLLTQYFRNKGELEAVGGAAYLSELFCFIPAPTHYLEYKRVVQDKYLARRNIEAHQTALAAFADESLPIANAIEKAQAAMDAVDNVVIRKLARVTIKEAIRQTMDEIEERMRRGGAIPGWTTGFPMIDEKCGGLQKGRVSVFAGLPSDGKSAIMQNCARNALVAGARVAWYSLEMPTTEQTMRLLCEDSGVDNGALYSGLMSRGQQDMLSRSIRQLSEMGCDLVNTDTATASDILSDIEGGGYDVAVVDYLQLMEDEGRKGATREEIIARISRRMKQVAKRTGTHILTASQLNDAGKLRESRAIGQDADGVFMISKVDKKNGEGTDDALRNLFCDKNRGGARHWTLPLAFSGATFTFKEIHE</sequence>
<dbReference type="PANTHER" id="PTHR30153:SF2">
    <property type="entry name" value="REPLICATIVE DNA HELICASE"/>
    <property type="match status" value="1"/>
</dbReference>
<dbReference type="SUPFAM" id="SSF48024">
    <property type="entry name" value="N-terminal domain of DnaB helicase"/>
    <property type="match status" value="1"/>
</dbReference>
<evidence type="ECO:0000256" key="3">
    <source>
        <dbReference type="ARBA" id="ARBA00022741"/>
    </source>
</evidence>
<dbReference type="InterPro" id="IPR027417">
    <property type="entry name" value="P-loop_NTPase"/>
</dbReference>
<reference evidence="14" key="1">
    <citation type="submission" date="2020-05" db="EMBL/GenBank/DDBJ databases">
        <authorList>
            <person name="Chiriac C."/>
            <person name="Salcher M."/>
            <person name="Ghai R."/>
            <person name="Kavagutti S V."/>
        </authorList>
    </citation>
    <scope>NUCLEOTIDE SEQUENCE</scope>
</reference>
<evidence type="ECO:0000313" key="14">
    <source>
        <dbReference type="EMBL" id="CAB4199590.1"/>
    </source>
</evidence>
<dbReference type="EC" id="5.6.2.3" evidence="9"/>
<keyword evidence="5 14" id="KW-0347">Helicase</keyword>
<dbReference type="EMBL" id="LR797293">
    <property type="protein sequence ID" value="CAB4199590.1"/>
    <property type="molecule type" value="Genomic_DNA"/>
</dbReference>
<accession>A0A6J5RQF2</accession>
<keyword evidence="2" id="KW-0235">DNA replication</keyword>
<comment type="similarity">
    <text evidence="1">Belongs to the helicase family. DnaB subfamily.</text>
</comment>
<evidence type="ECO:0000256" key="7">
    <source>
        <dbReference type="ARBA" id="ARBA00023125"/>
    </source>
</evidence>
<proteinExistence type="inferred from homology"/>
<dbReference type="GO" id="GO:0003677">
    <property type="term" value="F:DNA binding"/>
    <property type="evidence" value="ECO:0007669"/>
    <property type="project" value="UniProtKB-KW"/>
</dbReference>
<keyword evidence="8" id="KW-0413">Isomerase</keyword>
<dbReference type="InterPro" id="IPR036185">
    <property type="entry name" value="DNA_heli_DnaB-like_N_sf"/>
</dbReference>
<evidence type="ECO:0000313" key="13">
    <source>
        <dbReference type="EMBL" id="CAB4150630.1"/>
    </source>
</evidence>
<organism evidence="14">
    <name type="scientific">uncultured Caudovirales phage</name>
    <dbReference type="NCBI Taxonomy" id="2100421"/>
    <lineage>
        <taxon>Viruses</taxon>
        <taxon>Duplodnaviria</taxon>
        <taxon>Heunggongvirae</taxon>
        <taxon>Uroviricota</taxon>
        <taxon>Caudoviricetes</taxon>
        <taxon>Peduoviridae</taxon>
        <taxon>Maltschvirus</taxon>
        <taxon>Maltschvirus maltsch</taxon>
    </lineage>
</organism>
<feature type="domain" description="SF4 helicase" evidence="11">
    <location>
        <begin position="174"/>
        <end position="423"/>
    </location>
</feature>
<dbReference type="SUPFAM" id="SSF52540">
    <property type="entry name" value="P-loop containing nucleoside triphosphate hydrolases"/>
    <property type="match status" value="1"/>
</dbReference>